<keyword evidence="2" id="KW-1185">Reference proteome</keyword>
<sequence length="69" mass="7075">MQTYVAAGSPPGLGNGERSKMASLGSKKATPRGAVGWAPHHECSRMITIGSVGPEAKGIICCHVASLKQ</sequence>
<gene>
    <name evidence="1" type="ORF">MRB53_034048</name>
</gene>
<evidence type="ECO:0000313" key="2">
    <source>
        <dbReference type="Proteomes" id="UP001234297"/>
    </source>
</evidence>
<proteinExistence type="predicted"/>
<evidence type="ECO:0000313" key="1">
    <source>
        <dbReference type="EMBL" id="KAJ8625518.1"/>
    </source>
</evidence>
<dbReference type="EMBL" id="CM056819">
    <property type="protein sequence ID" value="KAJ8625518.1"/>
    <property type="molecule type" value="Genomic_DNA"/>
</dbReference>
<comment type="caution">
    <text evidence="1">The sequence shown here is derived from an EMBL/GenBank/DDBJ whole genome shotgun (WGS) entry which is preliminary data.</text>
</comment>
<name>A0ACC2KWP4_PERAE</name>
<dbReference type="Proteomes" id="UP001234297">
    <property type="component" value="Chromosome 11"/>
</dbReference>
<reference evidence="1 2" key="1">
    <citation type="journal article" date="2022" name="Hortic Res">
        <title>A haplotype resolved chromosomal level avocado genome allows analysis of novel avocado genes.</title>
        <authorList>
            <person name="Nath O."/>
            <person name="Fletcher S.J."/>
            <person name="Hayward A."/>
            <person name="Shaw L.M."/>
            <person name="Masouleh A.K."/>
            <person name="Furtado A."/>
            <person name="Henry R.J."/>
            <person name="Mitter N."/>
        </authorList>
    </citation>
    <scope>NUCLEOTIDE SEQUENCE [LARGE SCALE GENOMIC DNA]</scope>
    <source>
        <strain evidence="2">cv. Hass</strain>
    </source>
</reference>
<accession>A0ACC2KWP4</accession>
<protein>
    <submittedName>
        <fullName evidence="1">Uncharacterized protein</fullName>
    </submittedName>
</protein>
<organism evidence="1 2">
    <name type="scientific">Persea americana</name>
    <name type="common">Avocado</name>
    <dbReference type="NCBI Taxonomy" id="3435"/>
    <lineage>
        <taxon>Eukaryota</taxon>
        <taxon>Viridiplantae</taxon>
        <taxon>Streptophyta</taxon>
        <taxon>Embryophyta</taxon>
        <taxon>Tracheophyta</taxon>
        <taxon>Spermatophyta</taxon>
        <taxon>Magnoliopsida</taxon>
        <taxon>Magnoliidae</taxon>
        <taxon>Laurales</taxon>
        <taxon>Lauraceae</taxon>
        <taxon>Persea</taxon>
    </lineage>
</organism>